<dbReference type="Gene3D" id="3.40.190.10">
    <property type="entry name" value="Periplasmic binding protein-like II"/>
    <property type="match status" value="1"/>
</dbReference>
<evidence type="ECO:0000256" key="4">
    <source>
        <dbReference type="ARBA" id="ARBA00022729"/>
    </source>
</evidence>
<dbReference type="PIRSF" id="PIRSF002741">
    <property type="entry name" value="MppA"/>
    <property type="match status" value="1"/>
</dbReference>
<evidence type="ECO:0000313" key="7">
    <source>
        <dbReference type="Proteomes" id="UP001183410"/>
    </source>
</evidence>
<protein>
    <submittedName>
        <fullName evidence="6">ABC transporter substrate-binding protein</fullName>
    </submittedName>
</protein>
<keyword evidence="7" id="KW-1185">Reference proteome</keyword>
<sequence length="544" mass="59321">MRRIRAKGVIGVGLALVLVAGAFVGWTVFRSAGDSADPIVVGTTSTPSLVDPGGAYDASAQALMSNLYQSLLTFQYGQEQPVPDAAEECGFTDNQLTVYRCTLRDDLQFSSGRAIEPEDVQFSFERIQAMAQRASEDEADDSIPDDEKFSFNGPAALLESLVAVRTDGQDVIFELEHPDATFPLVVAGSAGAIVDREEYELLEPRTDFEVSGSGPFLLEEWNDGQSVELVPNPDYRGANEVPEFPVTIRYFYGDDELGADEELAAAWADGELDVNDGKMPPAVMAGMNRSDPSQPVTESIAGSIRMLAFNTKEGTPGASQVARQTAAALLDREEISNDVQQRTVEPLFSLVPVGYIGHGTPYFDQYREQDPEVLRQRMLDAGLTLPYRLDIAYSRGAANHEEAATVQRQLEADGLFEVEVAHHEWKPFLDGLPAGEFDAYLIGWRSDFPDPATFVDPIVGPGDALSTGFVSDEIAGLMAQAQAEADRAKAAVPFQEIVEVAAESAAVVPIWQEKRFTVSREDITGVQHLVSDSGVWRLWELNRI</sequence>
<dbReference type="Gene3D" id="3.10.105.10">
    <property type="entry name" value="Dipeptide-binding Protein, Domain 3"/>
    <property type="match status" value="1"/>
</dbReference>
<name>A0ABU2JJW0_9ACTN</name>
<evidence type="ECO:0000313" key="6">
    <source>
        <dbReference type="EMBL" id="MDT0265274.1"/>
    </source>
</evidence>
<dbReference type="InterPro" id="IPR000914">
    <property type="entry name" value="SBP_5_dom"/>
</dbReference>
<dbReference type="RefSeq" id="WP_311664455.1">
    <property type="nucleotide sequence ID" value="NZ_JAVREO010000002.1"/>
</dbReference>
<keyword evidence="3" id="KW-0813">Transport</keyword>
<accession>A0ABU2JJW0</accession>
<organism evidence="6 7">
    <name type="scientific">Streptomyces chisholmiae</name>
    <dbReference type="NCBI Taxonomy" id="3075540"/>
    <lineage>
        <taxon>Bacteria</taxon>
        <taxon>Bacillati</taxon>
        <taxon>Actinomycetota</taxon>
        <taxon>Actinomycetes</taxon>
        <taxon>Kitasatosporales</taxon>
        <taxon>Streptomycetaceae</taxon>
        <taxon>Streptomyces</taxon>
    </lineage>
</organism>
<dbReference type="SUPFAM" id="SSF53850">
    <property type="entry name" value="Periplasmic binding protein-like II"/>
    <property type="match status" value="1"/>
</dbReference>
<dbReference type="InterPro" id="IPR039424">
    <property type="entry name" value="SBP_5"/>
</dbReference>
<keyword evidence="4" id="KW-0732">Signal</keyword>
<dbReference type="InterPro" id="IPR030678">
    <property type="entry name" value="Peptide/Ni-bd"/>
</dbReference>
<dbReference type="PANTHER" id="PTHR30290">
    <property type="entry name" value="PERIPLASMIC BINDING COMPONENT OF ABC TRANSPORTER"/>
    <property type="match status" value="1"/>
</dbReference>
<comment type="similarity">
    <text evidence="2">Belongs to the bacterial solute-binding protein 5 family.</text>
</comment>
<dbReference type="EMBL" id="JAVREO010000002">
    <property type="protein sequence ID" value="MDT0265274.1"/>
    <property type="molecule type" value="Genomic_DNA"/>
</dbReference>
<evidence type="ECO:0000256" key="1">
    <source>
        <dbReference type="ARBA" id="ARBA00004196"/>
    </source>
</evidence>
<evidence type="ECO:0000256" key="2">
    <source>
        <dbReference type="ARBA" id="ARBA00005695"/>
    </source>
</evidence>
<comment type="caution">
    <text evidence="6">The sequence shown here is derived from an EMBL/GenBank/DDBJ whole genome shotgun (WGS) entry which is preliminary data.</text>
</comment>
<comment type="subcellular location">
    <subcellularLocation>
        <location evidence="1">Cell envelope</location>
    </subcellularLocation>
</comment>
<reference evidence="7" key="1">
    <citation type="submission" date="2023-07" db="EMBL/GenBank/DDBJ databases">
        <title>30 novel species of actinomycetes from the DSMZ collection.</title>
        <authorList>
            <person name="Nouioui I."/>
        </authorList>
    </citation>
    <scope>NUCLEOTIDE SEQUENCE [LARGE SCALE GENOMIC DNA]</scope>
    <source>
        <strain evidence="7">DSM 44915</strain>
    </source>
</reference>
<gene>
    <name evidence="6" type="ORF">RM844_03105</name>
</gene>
<dbReference type="Proteomes" id="UP001183410">
    <property type="component" value="Unassembled WGS sequence"/>
</dbReference>
<proteinExistence type="inferred from homology"/>
<dbReference type="Pfam" id="PF00496">
    <property type="entry name" value="SBP_bac_5"/>
    <property type="match status" value="1"/>
</dbReference>
<feature type="domain" description="Solute-binding protein family 5" evidence="5">
    <location>
        <begin position="80"/>
        <end position="463"/>
    </location>
</feature>
<evidence type="ECO:0000256" key="3">
    <source>
        <dbReference type="ARBA" id="ARBA00022448"/>
    </source>
</evidence>
<dbReference type="PANTHER" id="PTHR30290:SF10">
    <property type="entry name" value="PERIPLASMIC OLIGOPEPTIDE-BINDING PROTEIN-RELATED"/>
    <property type="match status" value="1"/>
</dbReference>
<evidence type="ECO:0000259" key="5">
    <source>
        <dbReference type="Pfam" id="PF00496"/>
    </source>
</evidence>